<organism evidence="2">
    <name type="scientific">Siphoviridae sp. ctNYt19</name>
    <dbReference type="NCBI Taxonomy" id="2825472"/>
    <lineage>
        <taxon>Viruses</taxon>
        <taxon>Duplodnaviria</taxon>
        <taxon>Heunggongvirae</taxon>
        <taxon>Uroviricota</taxon>
        <taxon>Caudoviricetes</taxon>
    </lineage>
</organism>
<accession>A0A8S5QKA7</accession>
<keyword evidence="1" id="KW-1133">Transmembrane helix</keyword>
<dbReference type="EMBL" id="BK015669">
    <property type="protein sequence ID" value="DAE19225.1"/>
    <property type="molecule type" value="Genomic_DNA"/>
</dbReference>
<evidence type="ECO:0000313" key="2">
    <source>
        <dbReference type="EMBL" id="DAE19225.1"/>
    </source>
</evidence>
<name>A0A8S5QKA7_9CAUD</name>
<reference evidence="2" key="1">
    <citation type="journal article" date="2021" name="Proc. Natl. Acad. Sci. U.S.A.">
        <title>A Catalog of Tens of Thousands of Viruses from Human Metagenomes Reveals Hidden Associations with Chronic Diseases.</title>
        <authorList>
            <person name="Tisza M.J."/>
            <person name="Buck C.B."/>
        </authorList>
    </citation>
    <scope>NUCLEOTIDE SEQUENCE</scope>
    <source>
        <strain evidence="2">CtNYt19</strain>
    </source>
</reference>
<feature type="transmembrane region" description="Helical" evidence="1">
    <location>
        <begin position="12"/>
        <end position="34"/>
    </location>
</feature>
<keyword evidence="1" id="KW-0812">Transmembrane</keyword>
<sequence length="36" mass="4147">MKNKIKTDEMKRLARDFLVGVVSGVIAGLITWWITR</sequence>
<protein>
    <submittedName>
        <fullName evidence="2">Cytochrome b-c1 complex subunit</fullName>
    </submittedName>
</protein>
<proteinExistence type="predicted"/>
<evidence type="ECO:0000256" key="1">
    <source>
        <dbReference type="SAM" id="Phobius"/>
    </source>
</evidence>
<keyword evidence="1" id="KW-0472">Membrane</keyword>